<dbReference type="GeneID" id="28838240"/>
<dbReference type="Proteomes" id="UP000091956">
    <property type="component" value="Unassembled WGS sequence"/>
</dbReference>
<organism evidence="2 3">
    <name type="scientific">Pseudogymnoascus verrucosus</name>
    <dbReference type="NCBI Taxonomy" id="342668"/>
    <lineage>
        <taxon>Eukaryota</taxon>
        <taxon>Fungi</taxon>
        <taxon>Dikarya</taxon>
        <taxon>Ascomycota</taxon>
        <taxon>Pezizomycotina</taxon>
        <taxon>Leotiomycetes</taxon>
        <taxon>Thelebolales</taxon>
        <taxon>Thelebolaceae</taxon>
        <taxon>Pseudogymnoascus</taxon>
    </lineage>
</organism>
<proteinExistence type="predicted"/>
<dbReference type="EMBL" id="KV460224">
    <property type="protein sequence ID" value="OBT97065.1"/>
    <property type="molecule type" value="Genomic_DNA"/>
</dbReference>
<sequence length="191" mass="20113">MGDTHISGRDGGRDGGRDSGHGGRRSGKHDGGRNGGRNGKRKGRRNGASREQQNEGGEANGPPNEPDVEEEITLPGDPTIPFLANQQMRNGERYSTFEGGLGNGYSYAGQNEFILGNGGRENARSYNEPMAGAQQQGNNGLAPGGQLAGLDDLDRYSPLGTWAGDVSRGYNAWTDRFLDSGPNGGPPARNA</sequence>
<protein>
    <submittedName>
        <fullName evidence="2">Uncharacterized protein</fullName>
    </submittedName>
</protein>
<dbReference type="AlphaFoldDB" id="A0A1B8GMK0"/>
<accession>A0A1B8GMK0</accession>
<reference evidence="2 3" key="1">
    <citation type="submission" date="2016-03" db="EMBL/GenBank/DDBJ databases">
        <title>Comparative genomics of Pseudogymnoascus destructans, the fungus causing white-nose syndrome of bats.</title>
        <authorList>
            <person name="Palmer J.M."/>
            <person name="Drees K.P."/>
            <person name="Foster J.T."/>
            <person name="Lindner D.L."/>
        </authorList>
    </citation>
    <scope>NUCLEOTIDE SEQUENCE [LARGE SCALE GENOMIC DNA]</scope>
    <source>
        <strain evidence="2 3">UAMH 10579</strain>
    </source>
</reference>
<evidence type="ECO:0000313" key="2">
    <source>
        <dbReference type="EMBL" id="OBT97065.1"/>
    </source>
</evidence>
<feature type="compositionally biased region" description="Basic and acidic residues" evidence="1">
    <location>
        <begin position="1"/>
        <end position="21"/>
    </location>
</feature>
<keyword evidence="3" id="KW-1185">Reference proteome</keyword>
<dbReference type="RefSeq" id="XP_018130798.1">
    <property type="nucleotide sequence ID" value="XM_018274322.1"/>
</dbReference>
<gene>
    <name evidence="2" type="ORF">VE01_04854</name>
</gene>
<dbReference type="OrthoDB" id="3439553at2759"/>
<reference evidence="3" key="2">
    <citation type="journal article" date="2018" name="Nat. Commun.">
        <title>Extreme sensitivity to ultraviolet light in the fungal pathogen causing white-nose syndrome of bats.</title>
        <authorList>
            <person name="Palmer J.M."/>
            <person name="Drees K.P."/>
            <person name="Foster J.T."/>
            <person name="Lindner D.L."/>
        </authorList>
    </citation>
    <scope>NUCLEOTIDE SEQUENCE [LARGE SCALE GENOMIC DNA]</scope>
    <source>
        <strain evidence="3">UAMH 10579</strain>
    </source>
</reference>
<name>A0A1B8GMK0_9PEZI</name>
<feature type="region of interest" description="Disordered" evidence="1">
    <location>
        <begin position="1"/>
        <end position="81"/>
    </location>
</feature>
<evidence type="ECO:0000256" key="1">
    <source>
        <dbReference type="SAM" id="MobiDB-lite"/>
    </source>
</evidence>
<feature type="compositionally biased region" description="Basic residues" evidence="1">
    <location>
        <begin position="38"/>
        <end position="47"/>
    </location>
</feature>
<evidence type="ECO:0000313" key="3">
    <source>
        <dbReference type="Proteomes" id="UP000091956"/>
    </source>
</evidence>